<feature type="transmembrane region" description="Helical" evidence="8">
    <location>
        <begin position="31"/>
        <end position="53"/>
    </location>
</feature>
<evidence type="ECO:0000256" key="2">
    <source>
        <dbReference type="ARBA" id="ARBA00007414"/>
    </source>
</evidence>
<dbReference type="EMBL" id="JANBUW010000034">
    <property type="protein sequence ID" value="KAJ2850386.1"/>
    <property type="molecule type" value="Genomic_DNA"/>
</dbReference>
<keyword evidence="11" id="KW-1185">Reference proteome</keyword>
<protein>
    <submittedName>
        <fullName evidence="10">Protein cwh43</fullName>
    </submittedName>
</protein>
<dbReference type="AlphaFoldDB" id="A0A9W8IAQ2"/>
<dbReference type="GO" id="GO:0006506">
    <property type="term" value="P:GPI anchor biosynthetic process"/>
    <property type="evidence" value="ECO:0007669"/>
    <property type="project" value="UniProtKB-KW"/>
</dbReference>
<keyword evidence="6" id="KW-0333">Golgi apparatus</keyword>
<keyword evidence="7 8" id="KW-0472">Membrane</keyword>
<keyword evidence="3" id="KW-0337">GPI-anchor biosynthesis</keyword>
<dbReference type="OrthoDB" id="68581at2759"/>
<feature type="transmembrane region" description="Helical" evidence="8">
    <location>
        <begin position="152"/>
        <end position="171"/>
    </location>
</feature>
<feature type="domain" description="CWH43-like N-terminal" evidence="9">
    <location>
        <begin position="30"/>
        <end position="247"/>
    </location>
</feature>
<comment type="similarity">
    <text evidence="2">Belongs to the PGAP2 family.</text>
</comment>
<dbReference type="GO" id="GO:0005789">
    <property type="term" value="C:endoplasmic reticulum membrane"/>
    <property type="evidence" value="ECO:0007669"/>
    <property type="project" value="TreeGrafter"/>
</dbReference>
<evidence type="ECO:0000256" key="8">
    <source>
        <dbReference type="SAM" id="Phobius"/>
    </source>
</evidence>
<evidence type="ECO:0000313" key="10">
    <source>
        <dbReference type="EMBL" id="KAJ2850386.1"/>
    </source>
</evidence>
<comment type="caution">
    <text evidence="10">The sequence shown here is derived from an EMBL/GenBank/DDBJ whole genome shotgun (WGS) entry which is preliminary data.</text>
</comment>
<feature type="transmembrane region" description="Helical" evidence="8">
    <location>
        <begin position="215"/>
        <end position="237"/>
    </location>
</feature>
<evidence type="ECO:0000259" key="9">
    <source>
        <dbReference type="Pfam" id="PF10277"/>
    </source>
</evidence>
<organism evidence="10 11">
    <name type="scientific">Coemansia brasiliensis</name>
    <dbReference type="NCBI Taxonomy" id="2650707"/>
    <lineage>
        <taxon>Eukaryota</taxon>
        <taxon>Fungi</taxon>
        <taxon>Fungi incertae sedis</taxon>
        <taxon>Zoopagomycota</taxon>
        <taxon>Kickxellomycotina</taxon>
        <taxon>Kickxellomycetes</taxon>
        <taxon>Kickxellales</taxon>
        <taxon>Kickxellaceae</taxon>
        <taxon>Coemansia</taxon>
    </lineage>
</organism>
<evidence type="ECO:0000256" key="4">
    <source>
        <dbReference type="ARBA" id="ARBA00022692"/>
    </source>
</evidence>
<evidence type="ECO:0000256" key="7">
    <source>
        <dbReference type="ARBA" id="ARBA00023136"/>
    </source>
</evidence>
<evidence type="ECO:0000256" key="1">
    <source>
        <dbReference type="ARBA" id="ARBA00004653"/>
    </source>
</evidence>
<feature type="transmembrane region" description="Helical" evidence="8">
    <location>
        <begin position="192"/>
        <end position="209"/>
    </location>
</feature>
<evidence type="ECO:0000256" key="3">
    <source>
        <dbReference type="ARBA" id="ARBA00022502"/>
    </source>
</evidence>
<evidence type="ECO:0000313" key="11">
    <source>
        <dbReference type="Proteomes" id="UP001139887"/>
    </source>
</evidence>
<dbReference type="Pfam" id="PF10277">
    <property type="entry name" value="Frag1"/>
    <property type="match status" value="1"/>
</dbReference>
<reference evidence="10" key="1">
    <citation type="submission" date="2022-07" db="EMBL/GenBank/DDBJ databases">
        <title>Phylogenomic reconstructions and comparative analyses of Kickxellomycotina fungi.</title>
        <authorList>
            <person name="Reynolds N.K."/>
            <person name="Stajich J.E."/>
            <person name="Barry K."/>
            <person name="Grigoriev I.V."/>
            <person name="Crous P."/>
            <person name="Smith M.E."/>
        </authorList>
    </citation>
    <scope>NUCLEOTIDE SEQUENCE</scope>
    <source>
        <strain evidence="10">NRRL 1566</strain>
    </source>
</reference>
<keyword evidence="5 8" id="KW-1133">Transmembrane helix</keyword>
<feature type="transmembrane region" description="Helical" evidence="8">
    <location>
        <begin position="122"/>
        <end position="140"/>
    </location>
</feature>
<name>A0A9W8IAQ2_9FUNG</name>
<sequence>MAGSQRHESPAGLVREVHLAAGGALHKISGWWIPFLHTVFASAAFLGALIIGWKLHYYKIVKNEHYGYPDEWFPSVSATIGDRYPGRSVFQILIALTCPPRLLLHAFWYVLTVRAAPKRAKALFWIGFLRTWTCGGWVYVTSGDDHDVHDVMMIAYMLLTLPYMLLLMQISDKSLFAHSARKLALNRQRRKWVCMLFFGSIPPMIYFFINHKVHKIAGAYTTYAFFEWALIVFDVMFDSLAMVEFKALDLSVQPAKTDEQRD</sequence>
<evidence type="ECO:0000256" key="5">
    <source>
        <dbReference type="ARBA" id="ARBA00022989"/>
    </source>
</evidence>
<evidence type="ECO:0000256" key="6">
    <source>
        <dbReference type="ARBA" id="ARBA00023034"/>
    </source>
</evidence>
<dbReference type="InterPro" id="IPR039545">
    <property type="entry name" value="PGAP2"/>
</dbReference>
<comment type="subcellular location">
    <subcellularLocation>
        <location evidence="1">Golgi apparatus membrane</location>
        <topology evidence="1">Multi-pass membrane protein</topology>
    </subcellularLocation>
</comment>
<dbReference type="Proteomes" id="UP001139887">
    <property type="component" value="Unassembled WGS sequence"/>
</dbReference>
<gene>
    <name evidence="10" type="primary">CWH43_2</name>
    <name evidence="10" type="ORF">IWW36_001938</name>
</gene>
<keyword evidence="4 8" id="KW-0812">Transmembrane</keyword>
<dbReference type="PANTHER" id="PTHR12892:SF11">
    <property type="entry name" value="POST-GPI ATTACHMENT TO PROTEINS FACTOR 2"/>
    <property type="match status" value="1"/>
</dbReference>
<dbReference type="GO" id="GO:0000139">
    <property type="term" value="C:Golgi membrane"/>
    <property type="evidence" value="ECO:0007669"/>
    <property type="project" value="UniProtKB-SubCell"/>
</dbReference>
<accession>A0A9W8IAQ2</accession>
<dbReference type="InterPro" id="IPR019402">
    <property type="entry name" value="CWH43_N"/>
</dbReference>
<dbReference type="PANTHER" id="PTHR12892">
    <property type="entry name" value="FGF RECEPTOR ACTIVATING PROTEIN 1"/>
    <property type="match status" value="1"/>
</dbReference>
<proteinExistence type="inferred from homology"/>